<evidence type="ECO:0000313" key="1">
    <source>
        <dbReference type="EMBL" id="CDQ68104.1"/>
    </source>
</evidence>
<accession>A0A060WSQ4</accession>
<organism evidence="1 2">
    <name type="scientific">Oncorhynchus mykiss</name>
    <name type="common">Rainbow trout</name>
    <name type="synonym">Salmo gairdneri</name>
    <dbReference type="NCBI Taxonomy" id="8022"/>
    <lineage>
        <taxon>Eukaryota</taxon>
        <taxon>Metazoa</taxon>
        <taxon>Chordata</taxon>
        <taxon>Craniata</taxon>
        <taxon>Vertebrata</taxon>
        <taxon>Euteleostomi</taxon>
        <taxon>Actinopterygii</taxon>
        <taxon>Neopterygii</taxon>
        <taxon>Teleostei</taxon>
        <taxon>Protacanthopterygii</taxon>
        <taxon>Salmoniformes</taxon>
        <taxon>Salmonidae</taxon>
        <taxon>Salmoninae</taxon>
        <taxon>Oncorhynchus</taxon>
    </lineage>
</organism>
<dbReference type="EMBL" id="FR904611">
    <property type="protein sequence ID" value="CDQ68104.1"/>
    <property type="molecule type" value="Genomic_DNA"/>
</dbReference>
<protein>
    <submittedName>
        <fullName evidence="1">Uncharacterized protein</fullName>
    </submittedName>
</protein>
<dbReference type="PANTHER" id="PTHR31025:SF25">
    <property type="entry name" value="ZINC FINGER (C2H2)-60"/>
    <property type="match status" value="1"/>
</dbReference>
<sequence>MVGFVTLVPAFCRSFTRFSHTVAGILAHSSMQISSRAVMFWGCCWATRTFNSLQRFSMGCHSGPSCEGLQRKWPALFEPTQIKEEFRRITTVALESTFIQNLDEYTPNLLDLFKSKGGAVKADMQNILEVLYGVFAGIKCKYLYNIILQCDTIQERRDSVICITEYKVKVFIFVLLFISK</sequence>
<evidence type="ECO:0000313" key="2">
    <source>
        <dbReference type="Proteomes" id="UP000193380"/>
    </source>
</evidence>
<name>A0A060WSQ4_ONCMY</name>
<dbReference type="PaxDb" id="8022-A0A060WSQ4"/>
<dbReference type="PANTHER" id="PTHR31025">
    <property type="entry name" value="SI:CH211-196P9.1-RELATED"/>
    <property type="match status" value="1"/>
</dbReference>
<gene>
    <name evidence="1" type="ORF">GSONMT00041016001</name>
</gene>
<dbReference type="AlphaFoldDB" id="A0A060WSQ4"/>
<reference evidence="1" key="1">
    <citation type="journal article" date="2014" name="Nat. Commun.">
        <title>The rainbow trout genome provides novel insights into evolution after whole-genome duplication in vertebrates.</title>
        <authorList>
            <person name="Berthelot C."/>
            <person name="Brunet F."/>
            <person name="Chalopin D."/>
            <person name="Juanchich A."/>
            <person name="Bernard M."/>
            <person name="Noel B."/>
            <person name="Bento P."/>
            <person name="Da Silva C."/>
            <person name="Labadie K."/>
            <person name="Alberti A."/>
            <person name="Aury J.M."/>
            <person name="Louis A."/>
            <person name="Dehais P."/>
            <person name="Bardou P."/>
            <person name="Montfort J."/>
            <person name="Klopp C."/>
            <person name="Cabau C."/>
            <person name="Gaspin C."/>
            <person name="Thorgaard G.H."/>
            <person name="Boussaha M."/>
            <person name="Quillet E."/>
            <person name="Guyomard R."/>
            <person name="Galiana D."/>
            <person name="Bobe J."/>
            <person name="Volff J.N."/>
            <person name="Genet C."/>
            <person name="Wincker P."/>
            <person name="Jaillon O."/>
            <person name="Roest Crollius H."/>
            <person name="Guiguen Y."/>
        </authorList>
    </citation>
    <scope>NUCLEOTIDE SEQUENCE [LARGE SCALE GENOMIC DNA]</scope>
</reference>
<reference evidence="1" key="2">
    <citation type="submission" date="2014-03" db="EMBL/GenBank/DDBJ databases">
        <authorList>
            <person name="Genoscope - CEA"/>
        </authorList>
    </citation>
    <scope>NUCLEOTIDE SEQUENCE</scope>
</reference>
<proteinExistence type="predicted"/>
<dbReference type="Proteomes" id="UP000193380">
    <property type="component" value="Unassembled WGS sequence"/>
</dbReference>